<dbReference type="SUPFAM" id="SSF160991">
    <property type="entry name" value="CV3147-like"/>
    <property type="match status" value="1"/>
</dbReference>
<sequence length="366" mass="40686">MAWTITKKDIPDIALGAKLLSCGGGGDTKTIEHLLLSVMDDQDLIVVKTVEEIMDEWIVPIGMIGSPVLYMEDIPVGDEGKQILEYYEHHTRKQANALISIEIGGMNALVPLLVALQKHLPVIDGDGMGRSFPELDMTTFYGSNIPIPPLALKTLHHEVMLTKGDIIQQTKEIIMNDSGYGHFISYGMSGREAKTSMIPGTLKLVLYLGKALKSGSRTEKLEKLQAAFENSVYGKPIFQFKGTIISLQKWFEKEGLVGRFFVIGRSPFSNRTIQIQFQNEFLCIEEQNGMMFTTPELILLLDERTLLPCSVSEIEEGQHVLVFVIPAPNMLRTSGMIQLVGPQRFGLPGSYKPFELEGGKLDEARN</sequence>
<evidence type="ECO:0000313" key="4">
    <source>
        <dbReference type="Proteomes" id="UP001225646"/>
    </source>
</evidence>
<evidence type="ECO:0000259" key="2">
    <source>
        <dbReference type="Pfam" id="PF20906"/>
    </source>
</evidence>
<protein>
    <submittedName>
        <fullName evidence="3">DUF917 family protein</fullName>
    </submittedName>
</protein>
<dbReference type="Gene3D" id="3.40.1610.10">
    <property type="entry name" value="CV3147-like domain"/>
    <property type="match status" value="1"/>
</dbReference>
<comment type="caution">
    <text evidence="3">The sequence shown here is derived from an EMBL/GenBank/DDBJ whole genome shotgun (WGS) entry which is preliminary data.</text>
</comment>
<reference evidence="3 4" key="1">
    <citation type="submission" date="2023-07" db="EMBL/GenBank/DDBJ databases">
        <title>Genomic Encyclopedia of Type Strains, Phase IV (KMG-IV): sequencing the most valuable type-strain genomes for metagenomic binning, comparative biology and taxonomic classification.</title>
        <authorList>
            <person name="Goeker M."/>
        </authorList>
    </citation>
    <scope>NUCLEOTIDE SEQUENCE [LARGE SCALE GENOMIC DNA]</scope>
    <source>
        <strain evidence="3 4">DSM 19092</strain>
    </source>
</reference>
<gene>
    <name evidence="3" type="ORF">J2S06_001934</name>
</gene>
<feature type="domain" description="S-Me-THD N-terminal" evidence="1">
    <location>
        <begin position="8"/>
        <end position="161"/>
    </location>
</feature>
<dbReference type="Gene3D" id="2.40.390.10">
    <property type="entry name" value="CV3147-like"/>
    <property type="match status" value="1"/>
</dbReference>
<dbReference type="InterPro" id="IPR027479">
    <property type="entry name" value="S-Me-THD_N_sf"/>
</dbReference>
<dbReference type="InterPro" id="IPR048350">
    <property type="entry name" value="S-Me-THD-like_C"/>
</dbReference>
<organism evidence="3 4">
    <name type="scientific">Aeribacillus alveayuensis</name>
    <dbReference type="NCBI Taxonomy" id="279215"/>
    <lineage>
        <taxon>Bacteria</taxon>
        <taxon>Bacillati</taxon>
        <taxon>Bacillota</taxon>
        <taxon>Bacilli</taxon>
        <taxon>Bacillales</taxon>
        <taxon>Bacillaceae</taxon>
        <taxon>Aeribacillus</taxon>
    </lineage>
</organism>
<name>A0ABT9VPS6_9BACI</name>
<feature type="domain" description="S-Me-THD-like C-terminal" evidence="2">
    <location>
        <begin position="172"/>
        <end position="353"/>
    </location>
</feature>
<dbReference type="Pfam" id="PF20906">
    <property type="entry name" value="S-Me-THD_C"/>
    <property type="match status" value="1"/>
</dbReference>
<dbReference type="RefSeq" id="WP_044895495.1">
    <property type="nucleotide sequence ID" value="NZ_JAUSTR010000007.1"/>
</dbReference>
<dbReference type="InterPro" id="IPR010318">
    <property type="entry name" value="S-Me-THD_N"/>
</dbReference>
<dbReference type="Pfam" id="PF06032">
    <property type="entry name" value="S-Me-THD_N"/>
    <property type="match status" value="1"/>
</dbReference>
<evidence type="ECO:0000259" key="1">
    <source>
        <dbReference type="Pfam" id="PF06032"/>
    </source>
</evidence>
<evidence type="ECO:0000313" key="3">
    <source>
        <dbReference type="EMBL" id="MDQ0162857.1"/>
    </source>
</evidence>
<proteinExistence type="predicted"/>
<dbReference type="Proteomes" id="UP001225646">
    <property type="component" value="Unassembled WGS sequence"/>
</dbReference>
<accession>A0ABT9VPS6</accession>
<dbReference type="InterPro" id="IPR024071">
    <property type="entry name" value="S-Me-THD_C_sf"/>
</dbReference>
<keyword evidence="4" id="KW-1185">Reference proteome</keyword>
<dbReference type="EMBL" id="JAUSTR010000007">
    <property type="protein sequence ID" value="MDQ0162857.1"/>
    <property type="molecule type" value="Genomic_DNA"/>
</dbReference>